<evidence type="ECO:0008006" key="3">
    <source>
        <dbReference type="Google" id="ProtNLM"/>
    </source>
</evidence>
<reference evidence="1 2" key="1">
    <citation type="submission" date="2024-03" db="EMBL/GenBank/DDBJ databases">
        <title>Mouse gut bacterial collection (mGBC) of GemPharmatech.</title>
        <authorList>
            <person name="He Y."/>
            <person name="Dong L."/>
            <person name="Wu D."/>
            <person name="Gao X."/>
            <person name="Lin Z."/>
        </authorList>
    </citation>
    <scope>NUCLEOTIDE SEQUENCE [LARGE SCALE GENOMIC DNA]</scope>
    <source>
        <strain evidence="1 2">61-15</strain>
    </source>
</reference>
<gene>
    <name evidence="1" type="ORF">AALA52_01220</name>
</gene>
<sequence>MKTGKEVEFWVVSREAPQPAWIEREFYTGYMGWIDEKSLRYGLAYIRSTGSRLYIGDVFIYDGKTIDFMSNAKFSKKYEVIAQ</sequence>
<organism evidence="1 2">
    <name type="scientific">Lactococcus ileimucosae</name>
    <dbReference type="NCBI Taxonomy" id="2941329"/>
    <lineage>
        <taxon>Bacteria</taxon>
        <taxon>Bacillati</taxon>
        <taxon>Bacillota</taxon>
        <taxon>Bacilli</taxon>
        <taxon>Lactobacillales</taxon>
        <taxon>Streptococcaceae</taxon>
        <taxon>Lactococcus</taxon>
    </lineage>
</organism>
<keyword evidence="2" id="KW-1185">Reference proteome</keyword>
<accession>A0ABV4D006</accession>
<evidence type="ECO:0000313" key="2">
    <source>
        <dbReference type="Proteomes" id="UP001565283"/>
    </source>
</evidence>
<evidence type="ECO:0000313" key="1">
    <source>
        <dbReference type="EMBL" id="MEY8442892.1"/>
    </source>
</evidence>
<comment type="caution">
    <text evidence="1">The sequence shown here is derived from an EMBL/GenBank/DDBJ whole genome shotgun (WGS) entry which is preliminary data.</text>
</comment>
<proteinExistence type="predicted"/>
<name>A0ABV4D006_9LACT</name>
<protein>
    <recommendedName>
        <fullName evidence="3">YopX protein domain-containing protein</fullName>
    </recommendedName>
</protein>
<dbReference type="Proteomes" id="UP001565283">
    <property type="component" value="Unassembled WGS sequence"/>
</dbReference>
<dbReference type="EMBL" id="JBCLSH010000002">
    <property type="protein sequence ID" value="MEY8442892.1"/>
    <property type="molecule type" value="Genomic_DNA"/>
</dbReference>